<gene>
    <name evidence="1" type="ordered locus">M5M_15655</name>
</gene>
<dbReference type="Proteomes" id="UP000000466">
    <property type="component" value="Chromosome"/>
</dbReference>
<accession>K4KQ71</accession>
<sequence>MTELPELGQLKRKEIASLVGLARMNRDSRSFQAKRNIHRKRYRIRTEHFISMMPPDQNQQKLKSMLYSLVKGGKPNK</sequence>
<evidence type="ECO:0000313" key="2">
    <source>
        <dbReference type="Proteomes" id="UP000000466"/>
    </source>
</evidence>
<evidence type="ECO:0000313" key="1">
    <source>
        <dbReference type="EMBL" id="AFV00264.1"/>
    </source>
</evidence>
<dbReference type="eggNOG" id="COG3547">
    <property type="taxonomic scope" value="Bacteria"/>
</dbReference>
<keyword evidence="2" id="KW-1185">Reference proteome</keyword>
<name>K4KQ71_SIMAS</name>
<dbReference type="KEGG" id="saga:M5M_15655"/>
<dbReference type="EMBL" id="CP003746">
    <property type="protein sequence ID" value="AFV00264.1"/>
    <property type="molecule type" value="Genomic_DNA"/>
</dbReference>
<organism evidence="1 2">
    <name type="scientific">Simiduia agarivorans (strain DSM 21679 / JCM 13881 / BCRC 17597 / SA1)</name>
    <dbReference type="NCBI Taxonomy" id="1117647"/>
    <lineage>
        <taxon>Bacteria</taxon>
        <taxon>Pseudomonadati</taxon>
        <taxon>Pseudomonadota</taxon>
        <taxon>Gammaproteobacteria</taxon>
        <taxon>Cellvibrionales</taxon>
        <taxon>Cellvibrionaceae</taxon>
        <taxon>Simiduia</taxon>
    </lineage>
</organism>
<protein>
    <submittedName>
        <fullName evidence="1">ISCps7, transposase</fullName>
    </submittedName>
</protein>
<dbReference type="STRING" id="1117647.M5M_15655"/>
<reference evidence="1 2" key="1">
    <citation type="journal article" date="2013" name="Genome Announc.">
        <title>Complete genome sequence of Simiduia agarivorans SA1(T), a marine bacterium able to degrade a variety of polysaccharides.</title>
        <authorList>
            <person name="Lin S.Y."/>
            <person name="Shieh W.Y."/>
            <person name="Chen J.S."/>
            <person name="Tang S.L."/>
        </authorList>
    </citation>
    <scope>NUCLEOTIDE SEQUENCE [LARGE SCALE GENOMIC DNA]</scope>
    <source>
        <strain evidence="2">DSM 21679 / JCM 13881 / BCRC 17597 / SA1</strain>
    </source>
</reference>
<dbReference type="HOGENOM" id="CLU_2636101_0_0_6"/>
<dbReference type="AlphaFoldDB" id="K4KQ71"/>
<proteinExistence type="predicted"/>